<keyword evidence="8" id="KW-0902">Two-component regulatory system</keyword>
<evidence type="ECO:0000256" key="7">
    <source>
        <dbReference type="ARBA" id="ARBA00022840"/>
    </source>
</evidence>
<comment type="caution">
    <text evidence="11">The sequence shown here is derived from an EMBL/GenBank/DDBJ whole genome shotgun (WGS) entry which is preliminary data.</text>
</comment>
<feature type="transmembrane region" description="Helical" evidence="9">
    <location>
        <begin position="192"/>
        <end position="215"/>
    </location>
</feature>
<dbReference type="RefSeq" id="WP_131847704.1">
    <property type="nucleotide sequence ID" value="NZ_SLXV01000003.1"/>
</dbReference>
<dbReference type="InterPro" id="IPR036890">
    <property type="entry name" value="HATPase_C_sf"/>
</dbReference>
<sequence>MLLLWILMWMIGILLLLAGFKNTSARWASATTFCGGVGGLSVVIGEQIKPLFESNSDVFQYLLLAENITAFVSDYLTPYSFIFFGLSYSEIVPRKYIRMLQYFLFIPVIGMIMFYPVYPTFVVPYSLATFWVVPYILAGIILLIWSYIMEKNPFTKRSRFYTCLAFIPTMIYAVTTSYFLRIMDIEEGWRYNYWIALFLFVVSITSLFRCGLVGVRLRVQRQSLNYSIQQLTAETSVMNHGMKNDLGLIKLYGEKIKNYAMTTNQVNLQSDIDIILQMHEKMQNTMMRIQQQTKDQKLYIGEYRVVDMVERCLYQSKAKLKDSGIKVMNSMKCDLTICCDRLLIEEVINNIVSNAIEAMPTGGELTIGIAKNRKNVILIIKDTGIGIPKEHFTRILEPFFSTKSNPKENFGLGLLFCYNVVRKHGGKIDFYTNEGVGTTVYLAFPRIKENR</sequence>
<keyword evidence="5" id="KW-0547">Nucleotide-binding</keyword>
<dbReference type="GO" id="GO:0005524">
    <property type="term" value="F:ATP binding"/>
    <property type="evidence" value="ECO:0007669"/>
    <property type="project" value="UniProtKB-KW"/>
</dbReference>
<dbReference type="CDD" id="cd00075">
    <property type="entry name" value="HATPase"/>
    <property type="match status" value="1"/>
</dbReference>
<evidence type="ECO:0000256" key="9">
    <source>
        <dbReference type="SAM" id="Phobius"/>
    </source>
</evidence>
<dbReference type="AlphaFoldDB" id="A0A4V2SYF7"/>
<evidence type="ECO:0000256" key="6">
    <source>
        <dbReference type="ARBA" id="ARBA00022777"/>
    </source>
</evidence>
<keyword evidence="3" id="KW-0597">Phosphoprotein</keyword>
<dbReference type="Gene3D" id="3.30.565.10">
    <property type="entry name" value="Histidine kinase-like ATPase, C-terminal domain"/>
    <property type="match status" value="1"/>
</dbReference>
<evidence type="ECO:0000256" key="8">
    <source>
        <dbReference type="ARBA" id="ARBA00023012"/>
    </source>
</evidence>
<evidence type="ECO:0000256" key="4">
    <source>
        <dbReference type="ARBA" id="ARBA00022679"/>
    </source>
</evidence>
<proteinExistence type="predicted"/>
<evidence type="ECO:0000256" key="2">
    <source>
        <dbReference type="ARBA" id="ARBA00012438"/>
    </source>
</evidence>
<keyword evidence="7" id="KW-0067">ATP-binding</keyword>
<dbReference type="SUPFAM" id="SSF55874">
    <property type="entry name" value="ATPase domain of HSP90 chaperone/DNA topoisomerase II/histidine kinase"/>
    <property type="match status" value="1"/>
</dbReference>
<feature type="transmembrane region" description="Helical" evidence="9">
    <location>
        <begin position="160"/>
        <end position="180"/>
    </location>
</feature>
<dbReference type="InterPro" id="IPR004358">
    <property type="entry name" value="Sig_transdc_His_kin-like_C"/>
</dbReference>
<dbReference type="OrthoDB" id="9121833at2"/>
<dbReference type="PROSITE" id="PS50109">
    <property type="entry name" value="HIS_KIN"/>
    <property type="match status" value="1"/>
</dbReference>
<feature type="transmembrane region" description="Helical" evidence="9">
    <location>
        <begin position="68"/>
        <end position="88"/>
    </location>
</feature>
<keyword evidence="4" id="KW-0808">Transferase</keyword>
<dbReference type="InterPro" id="IPR005467">
    <property type="entry name" value="His_kinase_dom"/>
</dbReference>
<feature type="domain" description="Histidine kinase" evidence="10">
    <location>
        <begin position="237"/>
        <end position="448"/>
    </location>
</feature>
<dbReference type="EMBL" id="SLXV01000003">
    <property type="protein sequence ID" value="TCP70213.1"/>
    <property type="molecule type" value="Genomic_DNA"/>
</dbReference>
<evidence type="ECO:0000256" key="1">
    <source>
        <dbReference type="ARBA" id="ARBA00000085"/>
    </source>
</evidence>
<dbReference type="GO" id="GO:0004673">
    <property type="term" value="F:protein histidine kinase activity"/>
    <property type="evidence" value="ECO:0007669"/>
    <property type="project" value="UniProtKB-EC"/>
</dbReference>
<dbReference type="Proteomes" id="UP000294746">
    <property type="component" value="Unassembled WGS sequence"/>
</dbReference>
<evidence type="ECO:0000256" key="3">
    <source>
        <dbReference type="ARBA" id="ARBA00022553"/>
    </source>
</evidence>
<gene>
    <name evidence="11" type="ORF">EDD57_10326</name>
</gene>
<keyword evidence="9" id="KW-0812">Transmembrane</keyword>
<dbReference type="Pfam" id="PF02518">
    <property type="entry name" value="HATPase_c"/>
    <property type="match status" value="1"/>
</dbReference>
<evidence type="ECO:0000256" key="5">
    <source>
        <dbReference type="ARBA" id="ARBA00022741"/>
    </source>
</evidence>
<feature type="transmembrane region" description="Helical" evidence="9">
    <location>
        <begin position="100"/>
        <end position="118"/>
    </location>
</feature>
<accession>A0A4V2SYF7</accession>
<feature type="transmembrane region" description="Helical" evidence="9">
    <location>
        <begin position="130"/>
        <end position="148"/>
    </location>
</feature>
<dbReference type="PANTHER" id="PTHR43065:SF10">
    <property type="entry name" value="PEROXIDE STRESS-ACTIVATED HISTIDINE KINASE MAK3"/>
    <property type="match status" value="1"/>
</dbReference>
<organism evidence="11 12">
    <name type="scientific">Baia soyae</name>
    <dbReference type="NCBI Taxonomy" id="1544746"/>
    <lineage>
        <taxon>Bacteria</taxon>
        <taxon>Bacillati</taxon>
        <taxon>Bacillota</taxon>
        <taxon>Bacilli</taxon>
        <taxon>Bacillales</taxon>
        <taxon>Thermoactinomycetaceae</taxon>
        <taxon>Baia</taxon>
    </lineage>
</organism>
<comment type="catalytic activity">
    <reaction evidence="1">
        <text>ATP + protein L-histidine = ADP + protein N-phospho-L-histidine.</text>
        <dbReference type="EC" id="2.7.13.3"/>
    </reaction>
</comment>
<dbReference type="PANTHER" id="PTHR43065">
    <property type="entry name" value="SENSOR HISTIDINE KINASE"/>
    <property type="match status" value="1"/>
</dbReference>
<dbReference type="PRINTS" id="PR00344">
    <property type="entry name" value="BCTRLSENSOR"/>
</dbReference>
<evidence type="ECO:0000313" key="11">
    <source>
        <dbReference type="EMBL" id="TCP70213.1"/>
    </source>
</evidence>
<dbReference type="SMART" id="SM00387">
    <property type="entry name" value="HATPase_c"/>
    <property type="match status" value="1"/>
</dbReference>
<reference evidence="11 12" key="1">
    <citation type="submission" date="2019-03" db="EMBL/GenBank/DDBJ databases">
        <title>Genomic Encyclopedia of Type Strains, Phase IV (KMG-IV): sequencing the most valuable type-strain genomes for metagenomic binning, comparative biology and taxonomic classification.</title>
        <authorList>
            <person name="Goeker M."/>
        </authorList>
    </citation>
    <scope>NUCLEOTIDE SEQUENCE [LARGE SCALE GENOMIC DNA]</scope>
    <source>
        <strain evidence="11 12">DSM 46831</strain>
    </source>
</reference>
<protein>
    <recommendedName>
        <fullName evidence="2">histidine kinase</fullName>
        <ecNumber evidence="2">2.7.13.3</ecNumber>
    </recommendedName>
</protein>
<keyword evidence="9" id="KW-0472">Membrane</keyword>
<evidence type="ECO:0000259" key="10">
    <source>
        <dbReference type="PROSITE" id="PS50109"/>
    </source>
</evidence>
<evidence type="ECO:0000313" key="12">
    <source>
        <dbReference type="Proteomes" id="UP000294746"/>
    </source>
</evidence>
<dbReference type="EC" id="2.7.13.3" evidence="2"/>
<keyword evidence="6 11" id="KW-0418">Kinase</keyword>
<dbReference type="GO" id="GO:0000160">
    <property type="term" value="P:phosphorelay signal transduction system"/>
    <property type="evidence" value="ECO:0007669"/>
    <property type="project" value="UniProtKB-KW"/>
</dbReference>
<keyword evidence="12" id="KW-1185">Reference proteome</keyword>
<name>A0A4V2SYF7_9BACL</name>
<dbReference type="InterPro" id="IPR003594">
    <property type="entry name" value="HATPase_dom"/>
</dbReference>
<keyword evidence="9" id="KW-1133">Transmembrane helix</keyword>